<comment type="function">
    <text evidence="7">This protein is part of the stalk that links CF(0) to CF(1). It either transmits conformational changes from CF(0) to CF(1) or is implicated in proton conduction.</text>
</comment>
<evidence type="ECO:0000313" key="9">
    <source>
        <dbReference type="Proteomes" id="UP000824175"/>
    </source>
</evidence>
<dbReference type="PRINTS" id="PR00125">
    <property type="entry name" value="ATPASEDELTA"/>
</dbReference>
<evidence type="ECO:0000256" key="2">
    <source>
        <dbReference type="ARBA" id="ARBA00022448"/>
    </source>
</evidence>
<keyword evidence="2 7" id="KW-0813">Transport</keyword>
<keyword evidence="3 7" id="KW-0375">Hydrogen ion transport</keyword>
<evidence type="ECO:0000256" key="5">
    <source>
        <dbReference type="ARBA" id="ARBA00023136"/>
    </source>
</evidence>
<dbReference type="HAMAP" id="MF_01416">
    <property type="entry name" value="ATP_synth_delta_bact"/>
    <property type="match status" value="1"/>
</dbReference>
<comment type="caution">
    <text evidence="8">The sequence shown here is derived from an EMBL/GenBank/DDBJ whole genome shotgun (WGS) entry which is preliminary data.</text>
</comment>
<dbReference type="GO" id="GO:0005886">
    <property type="term" value="C:plasma membrane"/>
    <property type="evidence" value="ECO:0007669"/>
    <property type="project" value="UniProtKB-SubCell"/>
</dbReference>
<organism evidence="8 9">
    <name type="scientific">Candidatus Fimiplasma intestinipullorum</name>
    <dbReference type="NCBI Taxonomy" id="2840825"/>
    <lineage>
        <taxon>Bacteria</taxon>
        <taxon>Bacillati</taxon>
        <taxon>Bacillota</taxon>
        <taxon>Clostridia</taxon>
        <taxon>Eubacteriales</taxon>
        <taxon>Candidatus Fimiplasma</taxon>
    </lineage>
</organism>
<proteinExistence type="inferred from homology"/>
<dbReference type="GO" id="GO:0045259">
    <property type="term" value="C:proton-transporting ATP synthase complex"/>
    <property type="evidence" value="ECO:0007669"/>
    <property type="project" value="UniProtKB-KW"/>
</dbReference>
<evidence type="ECO:0000256" key="4">
    <source>
        <dbReference type="ARBA" id="ARBA00023065"/>
    </source>
</evidence>
<reference evidence="8" key="2">
    <citation type="journal article" date="2021" name="PeerJ">
        <title>Extensive microbial diversity within the chicken gut microbiome revealed by metagenomics and culture.</title>
        <authorList>
            <person name="Gilroy R."/>
            <person name="Ravi A."/>
            <person name="Getino M."/>
            <person name="Pursley I."/>
            <person name="Horton D.L."/>
            <person name="Alikhan N.F."/>
            <person name="Baker D."/>
            <person name="Gharbi K."/>
            <person name="Hall N."/>
            <person name="Watson M."/>
            <person name="Adriaenssens E.M."/>
            <person name="Foster-Nyarko E."/>
            <person name="Jarju S."/>
            <person name="Secka A."/>
            <person name="Antonio M."/>
            <person name="Oren A."/>
            <person name="Chaudhuri R.R."/>
            <person name="La Ragione R."/>
            <person name="Hildebrand F."/>
            <person name="Pallen M.J."/>
        </authorList>
    </citation>
    <scope>NUCLEOTIDE SEQUENCE</scope>
    <source>
        <strain evidence="8">CHK195-11698</strain>
    </source>
</reference>
<accession>A0A9D1HNG2</accession>
<evidence type="ECO:0000256" key="6">
    <source>
        <dbReference type="ARBA" id="ARBA00023310"/>
    </source>
</evidence>
<keyword evidence="6 7" id="KW-0066">ATP synthesis</keyword>
<dbReference type="PANTHER" id="PTHR11910">
    <property type="entry name" value="ATP SYNTHASE DELTA CHAIN"/>
    <property type="match status" value="1"/>
</dbReference>
<dbReference type="GO" id="GO:0046933">
    <property type="term" value="F:proton-transporting ATP synthase activity, rotational mechanism"/>
    <property type="evidence" value="ECO:0007669"/>
    <property type="project" value="UniProtKB-UniRule"/>
</dbReference>
<keyword evidence="4 7" id="KW-0406">Ion transport</keyword>
<keyword evidence="7" id="KW-1003">Cell membrane</keyword>
<keyword evidence="7" id="KW-0139">CF(1)</keyword>
<comment type="function">
    <text evidence="7">F(1)F(0) ATP synthase produces ATP from ADP in the presence of a proton or sodium gradient. F-type ATPases consist of two structural domains, F(1) containing the extramembraneous catalytic core and F(0) containing the membrane proton channel, linked together by a central stalk and a peripheral stalk. During catalysis, ATP synthesis in the catalytic domain of F(1) is coupled via a rotary mechanism of the central stalk subunits to proton translocation.</text>
</comment>
<reference evidence="8" key="1">
    <citation type="submission" date="2020-10" db="EMBL/GenBank/DDBJ databases">
        <authorList>
            <person name="Gilroy R."/>
        </authorList>
    </citation>
    <scope>NUCLEOTIDE SEQUENCE</scope>
    <source>
        <strain evidence="8">CHK195-11698</strain>
    </source>
</reference>
<evidence type="ECO:0000256" key="3">
    <source>
        <dbReference type="ARBA" id="ARBA00022781"/>
    </source>
</evidence>
<comment type="similarity">
    <text evidence="7">Belongs to the ATPase delta chain family.</text>
</comment>
<dbReference type="InterPro" id="IPR026015">
    <property type="entry name" value="ATP_synth_OSCP/delta_N_sf"/>
</dbReference>
<evidence type="ECO:0000256" key="7">
    <source>
        <dbReference type="HAMAP-Rule" id="MF_01416"/>
    </source>
</evidence>
<gene>
    <name evidence="7 8" type="primary">atpH</name>
    <name evidence="8" type="ORF">IAD15_06165</name>
</gene>
<dbReference type="Pfam" id="PF00213">
    <property type="entry name" value="OSCP"/>
    <property type="match status" value="1"/>
</dbReference>
<sequence>MEKVDMRYAEALYELALEEDDLAAYYQDMQKVKDIFQADSMIIDFFAAALVSEKEKLALLEQTLEGQVGPYVLNFLKLLVKKKRIRWLIAICDDFKKKYLEHMGIVEGYVYSAMALDDAILTQIQSAISQKEKKQVQLQFVLDPSLLGGVKVVVGQHVYDGSLEARLGQLRAELLGSR</sequence>
<dbReference type="SUPFAM" id="SSF47928">
    <property type="entry name" value="N-terminal domain of the delta subunit of the F1F0-ATP synthase"/>
    <property type="match status" value="1"/>
</dbReference>
<evidence type="ECO:0000313" key="8">
    <source>
        <dbReference type="EMBL" id="HIU13638.1"/>
    </source>
</evidence>
<comment type="subcellular location">
    <subcellularLocation>
        <location evidence="7">Cell membrane</location>
        <topology evidence="7">Peripheral membrane protein</topology>
    </subcellularLocation>
    <subcellularLocation>
        <location evidence="1">Membrane</location>
    </subcellularLocation>
</comment>
<keyword evidence="5 7" id="KW-0472">Membrane</keyword>
<evidence type="ECO:0000256" key="1">
    <source>
        <dbReference type="ARBA" id="ARBA00004370"/>
    </source>
</evidence>
<dbReference type="EMBL" id="DVMJ01000052">
    <property type="protein sequence ID" value="HIU13638.1"/>
    <property type="molecule type" value="Genomic_DNA"/>
</dbReference>
<dbReference type="NCBIfam" id="TIGR01145">
    <property type="entry name" value="ATP_synt_delta"/>
    <property type="match status" value="1"/>
</dbReference>
<dbReference type="Proteomes" id="UP000824175">
    <property type="component" value="Unassembled WGS sequence"/>
</dbReference>
<dbReference type="Gene3D" id="1.10.520.20">
    <property type="entry name" value="N-terminal domain of the delta subunit of the F1F0-ATP synthase"/>
    <property type="match status" value="1"/>
</dbReference>
<dbReference type="AlphaFoldDB" id="A0A9D1HNG2"/>
<protein>
    <recommendedName>
        <fullName evidence="7">ATP synthase subunit delta</fullName>
    </recommendedName>
    <alternativeName>
        <fullName evidence="7">ATP synthase F(1) sector subunit delta</fullName>
    </alternativeName>
    <alternativeName>
        <fullName evidence="7">F-type ATPase subunit delta</fullName>
        <shortName evidence="7">F-ATPase subunit delta</shortName>
    </alternativeName>
</protein>
<dbReference type="InterPro" id="IPR000711">
    <property type="entry name" value="ATPase_OSCP/dsu"/>
</dbReference>
<name>A0A9D1HNG2_9FIRM</name>